<protein>
    <submittedName>
        <fullName evidence="1">Uncharacterized protein</fullName>
    </submittedName>
</protein>
<proteinExistence type="predicted"/>
<sequence length="79" mass="8992">MSKLQIVASKEEEFVDQCRRLSTMKRSMALSYGIVTWQLWVIQQGTALGIVDKQLVRSTIQCAMHCCLRNALCTLQLES</sequence>
<gene>
    <name evidence="1" type="ORF">PBS003_LOCUS5790</name>
</gene>
<dbReference type="AlphaFoldDB" id="A0AAU9LDF1"/>
<dbReference type="Proteomes" id="UP001160483">
    <property type="component" value="Unassembled WGS sequence"/>
</dbReference>
<organism evidence="1 2">
    <name type="scientific">Peronospora belbahrii</name>
    <dbReference type="NCBI Taxonomy" id="622444"/>
    <lineage>
        <taxon>Eukaryota</taxon>
        <taxon>Sar</taxon>
        <taxon>Stramenopiles</taxon>
        <taxon>Oomycota</taxon>
        <taxon>Peronosporomycetes</taxon>
        <taxon>Peronosporales</taxon>
        <taxon>Peronosporaceae</taxon>
        <taxon>Peronospora</taxon>
    </lineage>
</organism>
<dbReference type="EMBL" id="CAKKTJ010000293">
    <property type="protein sequence ID" value="CAH0479128.1"/>
    <property type="molecule type" value="Genomic_DNA"/>
</dbReference>
<evidence type="ECO:0000313" key="2">
    <source>
        <dbReference type="Proteomes" id="UP001160483"/>
    </source>
</evidence>
<accession>A0AAU9LDF1</accession>
<comment type="caution">
    <text evidence="1">The sequence shown here is derived from an EMBL/GenBank/DDBJ whole genome shotgun (WGS) entry which is preliminary data.</text>
</comment>
<evidence type="ECO:0000313" key="1">
    <source>
        <dbReference type="EMBL" id="CAH0479128.1"/>
    </source>
</evidence>
<reference evidence="1" key="1">
    <citation type="submission" date="2021-11" db="EMBL/GenBank/DDBJ databases">
        <authorList>
            <person name="Islam A."/>
            <person name="Islam S."/>
            <person name="Flora M.S."/>
            <person name="Rahman M."/>
            <person name="Ziaur R.M."/>
            <person name="Epstein J.H."/>
            <person name="Hassan M."/>
            <person name="Klassen M."/>
            <person name="Woodard K."/>
            <person name="Webb A."/>
            <person name="Webby R.J."/>
            <person name="El Zowalaty M.E."/>
        </authorList>
    </citation>
    <scope>NUCLEOTIDE SEQUENCE</scope>
    <source>
        <strain evidence="1">Pbs3</strain>
    </source>
</reference>
<name>A0AAU9LDF1_9STRA</name>